<name>A0A7Z7IFH0_9BURK</name>
<dbReference type="SUPFAM" id="SSF141868">
    <property type="entry name" value="EAL domain-like"/>
    <property type="match status" value="1"/>
</dbReference>
<dbReference type="SMART" id="SM00052">
    <property type="entry name" value="EAL"/>
    <property type="match status" value="1"/>
</dbReference>
<dbReference type="AlphaFoldDB" id="A0A7Z7IFH0"/>
<comment type="caution">
    <text evidence="2">The sequence shown here is derived from an EMBL/GenBank/DDBJ whole genome shotgun (WGS) entry which is preliminary data.</text>
</comment>
<proteinExistence type="predicted"/>
<feature type="domain" description="EAL" evidence="1">
    <location>
        <begin position="29"/>
        <end position="281"/>
    </location>
</feature>
<dbReference type="PANTHER" id="PTHR33121:SF70">
    <property type="entry name" value="SIGNALING PROTEIN YKOW"/>
    <property type="match status" value="1"/>
</dbReference>
<dbReference type="PROSITE" id="PS50883">
    <property type="entry name" value="EAL"/>
    <property type="match status" value="1"/>
</dbReference>
<dbReference type="InterPro" id="IPR050706">
    <property type="entry name" value="Cyclic-di-GMP_PDE-like"/>
</dbReference>
<accession>A0A7Z7IFH0</accession>
<dbReference type="CDD" id="cd01948">
    <property type="entry name" value="EAL"/>
    <property type="match status" value="1"/>
</dbReference>
<reference evidence="2 3" key="1">
    <citation type="submission" date="2017-09" db="EMBL/GenBank/DDBJ databases">
        <authorList>
            <person name="Varghese N."/>
            <person name="Submissions S."/>
        </authorList>
    </citation>
    <scope>NUCLEOTIDE SEQUENCE [LARGE SCALE GENOMIC DNA]</scope>
    <source>
        <strain evidence="2 3">OK806</strain>
    </source>
</reference>
<dbReference type="GO" id="GO:0071111">
    <property type="term" value="F:cyclic-guanylate-specific phosphodiesterase activity"/>
    <property type="evidence" value="ECO:0007669"/>
    <property type="project" value="InterPro"/>
</dbReference>
<gene>
    <name evidence="2" type="ORF">SAMN05446927_6865</name>
</gene>
<organism evidence="2 3">
    <name type="scientific">Caballeronia arationis</name>
    <dbReference type="NCBI Taxonomy" id="1777142"/>
    <lineage>
        <taxon>Bacteria</taxon>
        <taxon>Pseudomonadati</taxon>
        <taxon>Pseudomonadota</taxon>
        <taxon>Betaproteobacteria</taxon>
        <taxon>Burkholderiales</taxon>
        <taxon>Burkholderiaceae</taxon>
        <taxon>Caballeronia</taxon>
    </lineage>
</organism>
<dbReference type="Pfam" id="PF00563">
    <property type="entry name" value="EAL"/>
    <property type="match status" value="1"/>
</dbReference>
<keyword evidence="3" id="KW-1185">Reference proteome</keyword>
<dbReference type="Gene3D" id="3.20.20.450">
    <property type="entry name" value="EAL domain"/>
    <property type="match status" value="1"/>
</dbReference>
<dbReference type="PANTHER" id="PTHR33121">
    <property type="entry name" value="CYCLIC DI-GMP PHOSPHODIESTERASE PDEF"/>
    <property type="match status" value="1"/>
</dbReference>
<dbReference type="EMBL" id="OCSU01000003">
    <property type="protein sequence ID" value="SOE88262.1"/>
    <property type="molecule type" value="Genomic_DNA"/>
</dbReference>
<dbReference type="Proteomes" id="UP000219522">
    <property type="component" value="Unassembled WGS sequence"/>
</dbReference>
<sequence>MPVNDTQQQMNGKESMDVLRTMASAHHRGNLSPQRAREGLRDGEFAVAYQPVVKARTLDLLAVECLIRWQHPDLGVLLPGSFMTALEDTITARAISYFVLETACRQLGGLQHSGVLSARATINIQPSQLADRELSERIVETCSRYQIEPSLIELELLETENASQVLTVSDYTRPFEKLGVRFALDDFGSGYSSLAMLGSTRIQTIKLDRAFIAGVPASTRACTLLTGVLQLLHRMGFLVVVEGVETLEQLRWLALHPEVFVQGYYIARPQAAILQAVAPFN</sequence>
<evidence type="ECO:0000313" key="2">
    <source>
        <dbReference type="EMBL" id="SOE88262.1"/>
    </source>
</evidence>
<dbReference type="InterPro" id="IPR035919">
    <property type="entry name" value="EAL_sf"/>
</dbReference>
<evidence type="ECO:0000313" key="3">
    <source>
        <dbReference type="Proteomes" id="UP000219522"/>
    </source>
</evidence>
<dbReference type="InterPro" id="IPR001633">
    <property type="entry name" value="EAL_dom"/>
</dbReference>
<protein>
    <submittedName>
        <fullName evidence="2">EAL domain, c-di-GMP-specific phosphodiesterase class I (Or its enzymatically inactive variant)</fullName>
    </submittedName>
</protein>
<evidence type="ECO:0000259" key="1">
    <source>
        <dbReference type="PROSITE" id="PS50883"/>
    </source>
</evidence>